<accession>A0ABX5PY07</accession>
<evidence type="ECO:0000313" key="3">
    <source>
        <dbReference type="Proteomes" id="UP000248584"/>
    </source>
</evidence>
<organism evidence="2 3">
    <name type="scientific">Nonlabens dokdonensis</name>
    <dbReference type="NCBI Taxonomy" id="328515"/>
    <lineage>
        <taxon>Bacteria</taxon>
        <taxon>Pseudomonadati</taxon>
        <taxon>Bacteroidota</taxon>
        <taxon>Flavobacteriia</taxon>
        <taxon>Flavobacteriales</taxon>
        <taxon>Flavobacteriaceae</taxon>
        <taxon>Nonlabens</taxon>
    </lineage>
</organism>
<keyword evidence="1" id="KW-0472">Membrane</keyword>
<evidence type="ECO:0008006" key="4">
    <source>
        <dbReference type="Google" id="ProtNLM"/>
    </source>
</evidence>
<sequence>MLKKEKSPYLTIIGMVFGLTLIYILKGYQALPYVILVISFLALSISKFSILVDALMKRVLSYLGTIISFLFLIPFFYLVLTPFSVLSKLFSKQDNLKLKKPLSTNFKSVDKTFSKESFKKLW</sequence>
<protein>
    <recommendedName>
        <fullName evidence="4">AI-2E family transporter</fullName>
    </recommendedName>
</protein>
<proteinExistence type="predicted"/>
<feature type="transmembrane region" description="Helical" evidence="1">
    <location>
        <begin position="59"/>
        <end position="80"/>
    </location>
</feature>
<comment type="caution">
    <text evidence="2">The sequence shown here is derived from an EMBL/GenBank/DDBJ whole genome shotgun (WGS) entry which is preliminary data.</text>
</comment>
<feature type="transmembrane region" description="Helical" evidence="1">
    <location>
        <begin position="31"/>
        <end position="52"/>
    </location>
</feature>
<feature type="transmembrane region" description="Helical" evidence="1">
    <location>
        <begin position="7"/>
        <end position="25"/>
    </location>
</feature>
<dbReference type="EMBL" id="QKZR01000003">
    <property type="protein sequence ID" value="PZX39860.1"/>
    <property type="molecule type" value="Genomic_DNA"/>
</dbReference>
<keyword evidence="1" id="KW-0812">Transmembrane</keyword>
<keyword evidence="1" id="KW-1133">Transmembrane helix</keyword>
<gene>
    <name evidence="2" type="ORF">LX97_02218</name>
</gene>
<evidence type="ECO:0000313" key="2">
    <source>
        <dbReference type="EMBL" id="PZX39860.1"/>
    </source>
</evidence>
<reference evidence="2 3" key="1">
    <citation type="submission" date="2018-06" db="EMBL/GenBank/DDBJ databases">
        <title>Genomic Encyclopedia of Archaeal and Bacterial Type Strains, Phase II (KMG-II): from individual species to whole genera.</title>
        <authorList>
            <person name="Goeker M."/>
        </authorList>
    </citation>
    <scope>NUCLEOTIDE SEQUENCE [LARGE SCALE GENOMIC DNA]</scope>
    <source>
        <strain evidence="2 3">DSM 17205</strain>
    </source>
</reference>
<evidence type="ECO:0000256" key="1">
    <source>
        <dbReference type="SAM" id="Phobius"/>
    </source>
</evidence>
<dbReference type="Proteomes" id="UP000248584">
    <property type="component" value="Unassembled WGS sequence"/>
</dbReference>
<name>A0ABX5PY07_9FLAO</name>
<keyword evidence="3" id="KW-1185">Reference proteome</keyword>